<sequence>MIINEFKRHVSNFPGWRTKRKLLVIESDDWGSIRMPTSIDRAQLLEKGIIDEGNRYNRYDTLAKADDLEELFEVLSRYIGGDGNPAVMTPVTITGNPDFEKIKEENFEKYYAEPFPETLKRYYGENNNIMETWKQGMKAGVFKPQFHGREHLNVAEWMRSLQNSDKTNCIAFDHGFWGLRLGDGDNTRISSFQAAFDLYDPKDLQVQEQSIIEGLHMFETIFGYRAIFFVPPNGPFNNSLEKTAYEYGIKYISKAKRQIEPLGWGETRTVFHIPGRQNEHGQLILTRNCVFEPSEEGKDWVSSCLSDIKIAFRMRKPAVISTHRVNYIGALEESNRKRGLKQLDELLSAIMKNWPDVEFITSDQLGDIIAGEKKMSK</sequence>
<accession>A0A2N0VGB2</accession>
<name>A0A2N0VGB2_9BACT</name>
<dbReference type="Gene3D" id="3.20.20.370">
    <property type="entry name" value="Glycoside hydrolase/deacetylase"/>
    <property type="match status" value="1"/>
</dbReference>
<dbReference type="InterPro" id="IPR011330">
    <property type="entry name" value="Glyco_hydro/deAcase_b/a-brl"/>
</dbReference>
<gene>
    <name evidence="1" type="ORF">CWD77_11565</name>
</gene>
<dbReference type="SUPFAM" id="SSF88713">
    <property type="entry name" value="Glycoside hydrolase/deacetylase"/>
    <property type="match status" value="1"/>
</dbReference>
<dbReference type="AlphaFoldDB" id="A0A2N0VGB2"/>
<evidence type="ECO:0000313" key="1">
    <source>
        <dbReference type="EMBL" id="PKD43245.1"/>
    </source>
</evidence>
<reference evidence="1 2" key="1">
    <citation type="submission" date="2017-11" db="EMBL/GenBank/DDBJ databases">
        <title>Rhodohalobacter 15182 sp. nov., isolated from a salt lake.</title>
        <authorList>
            <person name="Han S."/>
        </authorList>
    </citation>
    <scope>NUCLEOTIDE SEQUENCE [LARGE SCALE GENOMIC DNA]</scope>
    <source>
        <strain evidence="1 2">15182</strain>
    </source>
</reference>
<evidence type="ECO:0008006" key="3">
    <source>
        <dbReference type="Google" id="ProtNLM"/>
    </source>
</evidence>
<evidence type="ECO:0000313" key="2">
    <source>
        <dbReference type="Proteomes" id="UP000233398"/>
    </source>
</evidence>
<dbReference type="GO" id="GO:0005975">
    <property type="term" value="P:carbohydrate metabolic process"/>
    <property type="evidence" value="ECO:0007669"/>
    <property type="project" value="InterPro"/>
</dbReference>
<organism evidence="1 2">
    <name type="scientific">Rhodohalobacter barkolensis</name>
    <dbReference type="NCBI Taxonomy" id="2053187"/>
    <lineage>
        <taxon>Bacteria</taxon>
        <taxon>Pseudomonadati</taxon>
        <taxon>Balneolota</taxon>
        <taxon>Balneolia</taxon>
        <taxon>Balneolales</taxon>
        <taxon>Balneolaceae</taxon>
        <taxon>Rhodohalobacter</taxon>
    </lineage>
</organism>
<dbReference type="OrthoDB" id="2081174at2"/>
<dbReference type="EMBL" id="PISP01000003">
    <property type="protein sequence ID" value="PKD43245.1"/>
    <property type="molecule type" value="Genomic_DNA"/>
</dbReference>
<keyword evidence="2" id="KW-1185">Reference proteome</keyword>
<protein>
    <recommendedName>
        <fullName evidence="3">Polysaccharide (De)acetylase</fullName>
    </recommendedName>
</protein>
<proteinExistence type="predicted"/>
<dbReference type="Proteomes" id="UP000233398">
    <property type="component" value="Unassembled WGS sequence"/>
</dbReference>
<comment type="caution">
    <text evidence="1">The sequence shown here is derived from an EMBL/GenBank/DDBJ whole genome shotgun (WGS) entry which is preliminary data.</text>
</comment>